<dbReference type="STRING" id="1210089.GCA_001613165_04500"/>
<proteinExistence type="predicted"/>
<dbReference type="Proteomes" id="UP000255355">
    <property type="component" value="Unassembled WGS sequence"/>
</dbReference>
<name>A0A370GZ24_9NOCA</name>
<protein>
    <recommendedName>
        <fullName evidence="3">Methyltransferase family protein</fullName>
    </recommendedName>
</protein>
<dbReference type="PANTHER" id="PTHR39290:SF6">
    <property type="entry name" value="S-ADENOSYL-L-METHIONINE-DEPENDENT METHYLTRANSFERASES SUPERFAMILY PROTEIN"/>
    <property type="match status" value="1"/>
</dbReference>
<evidence type="ECO:0000313" key="2">
    <source>
        <dbReference type="Proteomes" id="UP000255355"/>
    </source>
</evidence>
<accession>A0A370GZ24</accession>
<dbReference type="Gene3D" id="3.40.50.150">
    <property type="entry name" value="Vaccinia Virus protein VP39"/>
    <property type="match status" value="1"/>
</dbReference>
<sequence length="277" mass="30295">MAELALTADRREELAALLGDEQRLKTEYPKVAEYLDTAPMLPGTGDEQADAAFDLRFVHYMTGDRSVSANLYWDIVAPSVFEHDGRQVVNGGRDKGSARLGFAQTILQAAYAYAIPSPATVDWMADVCDGRRIVDLGAGRGYWAAQLADAGLNVEAYDSEPPNRMVNASFIEAAGQADVWHSVGDLEEYASRSAGPDDVLFLCWPPGWGNAMASEALSAFEAAGGERLVYIGEPKGGKTGDDAFFDALATRWEVKSEDPQFVSWWNLADRAQCWIRR</sequence>
<evidence type="ECO:0008006" key="3">
    <source>
        <dbReference type="Google" id="ProtNLM"/>
    </source>
</evidence>
<keyword evidence="2" id="KW-1185">Reference proteome</keyword>
<dbReference type="RefSeq" id="WP_068022933.1">
    <property type="nucleotide sequence ID" value="NZ_QQAZ01000008.1"/>
</dbReference>
<dbReference type="AlphaFoldDB" id="A0A370GZ24"/>
<dbReference type="InterPro" id="IPR029063">
    <property type="entry name" value="SAM-dependent_MTases_sf"/>
</dbReference>
<organism evidence="1 2">
    <name type="scientific">Nocardia mexicana</name>
    <dbReference type="NCBI Taxonomy" id="279262"/>
    <lineage>
        <taxon>Bacteria</taxon>
        <taxon>Bacillati</taxon>
        <taxon>Actinomycetota</taxon>
        <taxon>Actinomycetes</taxon>
        <taxon>Mycobacteriales</taxon>
        <taxon>Nocardiaceae</taxon>
        <taxon>Nocardia</taxon>
    </lineage>
</organism>
<gene>
    <name evidence="1" type="ORF">DFR68_108382</name>
</gene>
<dbReference type="SUPFAM" id="SSF53335">
    <property type="entry name" value="S-adenosyl-L-methionine-dependent methyltransferases"/>
    <property type="match status" value="1"/>
</dbReference>
<comment type="caution">
    <text evidence="1">The sequence shown here is derived from an EMBL/GenBank/DDBJ whole genome shotgun (WGS) entry which is preliminary data.</text>
</comment>
<dbReference type="OrthoDB" id="4123298at2"/>
<dbReference type="EMBL" id="QQAZ01000008">
    <property type="protein sequence ID" value="RDI48546.1"/>
    <property type="molecule type" value="Genomic_DNA"/>
</dbReference>
<dbReference type="PANTHER" id="PTHR39290">
    <property type="entry name" value="C3H1-TYPE DOMAIN-CONTAINING PROTEIN-RELATED"/>
    <property type="match status" value="1"/>
</dbReference>
<evidence type="ECO:0000313" key="1">
    <source>
        <dbReference type="EMBL" id="RDI48546.1"/>
    </source>
</evidence>
<reference evidence="1 2" key="1">
    <citation type="submission" date="2018-07" db="EMBL/GenBank/DDBJ databases">
        <title>Genomic Encyclopedia of Type Strains, Phase IV (KMG-IV): sequencing the most valuable type-strain genomes for metagenomic binning, comparative biology and taxonomic classification.</title>
        <authorList>
            <person name="Goeker M."/>
        </authorList>
    </citation>
    <scope>NUCLEOTIDE SEQUENCE [LARGE SCALE GENOMIC DNA]</scope>
    <source>
        <strain evidence="1 2">DSM 44952</strain>
    </source>
</reference>